<evidence type="ECO:0000313" key="1">
    <source>
        <dbReference type="EMBL" id="CAJ1405209.1"/>
    </source>
</evidence>
<proteinExistence type="predicted"/>
<evidence type="ECO:0000313" key="2">
    <source>
        <dbReference type="Proteomes" id="UP001178507"/>
    </source>
</evidence>
<dbReference type="EMBL" id="CAUJNA010003572">
    <property type="protein sequence ID" value="CAJ1405209.1"/>
    <property type="molecule type" value="Genomic_DNA"/>
</dbReference>
<comment type="caution">
    <text evidence="1">The sequence shown here is derived from an EMBL/GenBank/DDBJ whole genome shotgun (WGS) entry which is preliminary data.</text>
</comment>
<protein>
    <submittedName>
        <fullName evidence="1">Uncharacterized protein</fullName>
    </submittedName>
</protein>
<gene>
    <name evidence="1" type="ORF">EVOR1521_LOCUS27487</name>
</gene>
<accession>A0AA36JGE8</accession>
<reference evidence="1" key="1">
    <citation type="submission" date="2023-08" db="EMBL/GenBank/DDBJ databases">
        <authorList>
            <person name="Chen Y."/>
            <person name="Shah S."/>
            <person name="Dougan E. K."/>
            <person name="Thang M."/>
            <person name="Chan C."/>
        </authorList>
    </citation>
    <scope>NUCLEOTIDE SEQUENCE</scope>
</reference>
<dbReference type="AlphaFoldDB" id="A0AA36JGE8"/>
<keyword evidence="2" id="KW-1185">Reference proteome</keyword>
<name>A0AA36JGE8_9DINO</name>
<dbReference type="Proteomes" id="UP001178507">
    <property type="component" value="Unassembled WGS sequence"/>
</dbReference>
<sequence length="252" mass="27471">MKITLASVAEAKEVEIQGLVSELEEQVQKHFPAPVQWVAAADGGVPKGTVVSPGPEACFLGDKGLCQVGDEVVFLQAESPQYLLRFLRENRQLERKDRLKEGDTVQFVRLVLPKVRQMPGIDNPNLQAGDIAVVATGAGERDTKQTVKCARDYKIHFCSSPEVASARQTIDVKAQHAAVLHRKIGTSTPRVQGDAFPQISYHLLEGSLVCRILFEGGYPNGGESFADVHAPWGNCFRGIPRNGSTILEIPCD</sequence>
<organism evidence="1 2">
    <name type="scientific">Effrenium voratum</name>
    <dbReference type="NCBI Taxonomy" id="2562239"/>
    <lineage>
        <taxon>Eukaryota</taxon>
        <taxon>Sar</taxon>
        <taxon>Alveolata</taxon>
        <taxon>Dinophyceae</taxon>
        <taxon>Suessiales</taxon>
        <taxon>Symbiodiniaceae</taxon>
        <taxon>Effrenium</taxon>
    </lineage>
</organism>